<comment type="caution">
    <text evidence="2">The sequence shown here is derived from an EMBL/GenBank/DDBJ whole genome shotgun (WGS) entry which is preliminary data.</text>
</comment>
<dbReference type="GO" id="GO:0005886">
    <property type="term" value="C:plasma membrane"/>
    <property type="evidence" value="ECO:0007669"/>
    <property type="project" value="TreeGrafter"/>
</dbReference>
<evidence type="ECO:0000256" key="1">
    <source>
        <dbReference type="SAM" id="MobiDB-lite"/>
    </source>
</evidence>
<evidence type="ECO:0000313" key="3">
    <source>
        <dbReference type="Proteomes" id="UP000092504"/>
    </source>
</evidence>
<dbReference type="Pfam" id="PF00873">
    <property type="entry name" value="ACR_tran"/>
    <property type="match status" value="1"/>
</dbReference>
<dbReference type="Gene3D" id="3.30.70.1430">
    <property type="entry name" value="Multidrug efflux transporter AcrB pore domain"/>
    <property type="match status" value="1"/>
</dbReference>
<evidence type="ECO:0000313" key="2">
    <source>
        <dbReference type="EMBL" id="OBX34484.1"/>
    </source>
</evidence>
<dbReference type="GO" id="GO:0042910">
    <property type="term" value="F:xenobiotic transmembrane transporter activity"/>
    <property type="evidence" value="ECO:0007669"/>
    <property type="project" value="TreeGrafter"/>
</dbReference>
<organism evidence="2 3">
    <name type="scientific">Halomonas elongata</name>
    <dbReference type="NCBI Taxonomy" id="2746"/>
    <lineage>
        <taxon>Bacteria</taxon>
        <taxon>Pseudomonadati</taxon>
        <taxon>Pseudomonadota</taxon>
        <taxon>Gammaproteobacteria</taxon>
        <taxon>Oceanospirillales</taxon>
        <taxon>Halomonadaceae</taxon>
        <taxon>Halomonas</taxon>
    </lineage>
</organism>
<dbReference type="EMBL" id="MAJD01000002">
    <property type="protein sequence ID" value="OBX34484.1"/>
    <property type="molecule type" value="Genomic_DNA"/>
</dbReference>
<dbReference type="Proteomes" id="UP000092504">
    <property type="component" value="Unassembled WGS sequence"/>
</dbReference>
<dbReference type="PATRIC" id="fig|2746.7.peg.3641"/>
<reference evidence="2 3" key="1">
    <citation type="submission" date="2016-06" db="EMBL/GenBank/DDBJ databases">
        <title>Genome sequence of halotolerant plant growth promoting strain of Halomonas elongata HEK1 isolated from salterns of Rann of Kutch, Gujarat, India.</title>
        <authorList>
            <person name="Gaba S."/>
            <person name="Singh R.N."/>
            <person name="Abrol S."/>
            <person name="Kaushik R."/>
            <person name="Saxena A.K."/>
        </authorList>
    </citation>
    <scope>NUCLEOTIDE SEQUENCE [LARGE SCALE GENOMIC DNA]</scope>
    <source>
        <strain evidence="2 3">HEK1</strain>
    </source>
</reference>
<dbReference type="SUPFAM" id="SSF82693">
    <property type="entry name" value="Multidrug efflux transporter AcrB pore domain, PN1, PN2, PC1 and PC2 subdomains"/>
    <property type="match status" value="2"/>
</dbReference>
<protein>
    <submittedName>
        <fullName evidence="2">Efflux pump membrane transporter BepG</fullName>
    </submittedName>
</protein>
<feature type="region of interest" description="Disordered" evidence="1">
    <location>
        <begin position="97"/>
        <end position="123"/>
    </location>
</feature>
<proteinExistence type="predicted"/>
<dbReference type="AlphaFoldDB" id="A0A1B8NWW5"/>
<dbReference type="InterPro" id="IPR001036">
    <property type="entry name" value="Acrflvin-R"/>
</dbReference>
<accession>A0A1B8NWW5</accession>
<dbReference type="Gene3D" id="3.30.70.1320">
    <property type="entry name" value="Multidrug efflux transporter AcrB pore domain like"/>
    <property type="match status" value="1"/>
</dbReference>
<name>A0A1B8NWW5_HALEL</name>
<dbReference type="PANTHER" id="PTHR32063:SF11">
    <property type="entry name" value="CATION OR DRUG EFFLUX SYSTEM PROTEIN"/>
    <property type="match status" value="1"/>
</dbReference>
<dbReference type="PANTHER" id="PTHR32063">
    <property type="match status" value="1"/>
</dbReference>
<sequence>MYLKSVAGSDGVLQMTVTFRPGTDPDDAAVKVQNRVSQALARLPEDVRRQGVTTQKQSPTFLMVVHLTSPDGRYDTLYLRNYARLHVKDALARLQGSGRRRSSVVAITPCGPGSTRTRLPRGD</sequence>
<gene>
    <name evidence="2" type="primary">bepG_2</name>
    <name evidence="2" type="ORF">A8U91_03537</name>
</gene>